<dbReference type="STRING" id="641025.SAMN05421507_115130"/>
<keyword evidence="2" id="KW-1185">Reference proteome</keyword>
<proteinExistence type="predicted"/>
<gene>
    <name evidence="1" type="ORF">SAMN05421507_115130</name>
</gene>
<evidence type="ECO:0000313" key="1">
    <source>
        <dbReference type="EMBL" id="SDP81648.1"/>
    </source>
</evidence>
<dbReference type="Proteomes" id="UP000199691">
    <property type="component" value="Unassembled WGS sequence"/>
</dbReference>
<dbReference type="RefSeq" id="WP_090102211.1">
    <property type="nucleotide sequence ID" value="NZ_FNIX01000015.1"/>
</dbReference>
<dbReference type="AlphaFoldDB" id="A0A1H0VTU8"/>
<protein>
    <submittedName>
        <fullName evidence="1">Uncharacterized protein</fullName>
    </submittedName>
</protein>
<name>A0A1H0VTU8_9PSEU</name>
<reference evidence="2" key="1">
    <citation type="submission" date="2016-10" db="EMBL/GenBank/DDBJ databases">
        <authorList>
            <person name="Varghese N."/>
            <person name="Submissions S."/>
        </authorList>
    </citation>
    <scope>NUCLEOTIDE SEQUENCE [LARGE SCALE GENOMIC DNA]</scope>
    <source>
        <strain evidence="2">CGMCC 4.6609</strain>
    </source>
</reference>
<dbReference type="EMBL" id="FNIX01000015">
    <property type="protein sequence ID" value="SDP81648.1"/>
    <property type="molecule type" value="Genomic_DNA"/>
</dbReference>
<organism evidence="1 2">
    <name type="scientific">Lentzea jiangxiensis</name>
    <dbReference type="NCBI Taxonomy" id="641025"/>
    <lineage>
        <taxon>Bacteria</taxon>
        <taxon>Bacillati</taxon>
        <taxon>Actinomycetota</taxon>
        <taxon>Actinomycetes</taxon>
        <taxon>Pseudonocardiales</taxon>
        <taxon>Pseudonocardiaceae</taxon>
        <taxon>Lentzea</taxon>
    </lineage>
</organism>
<sequence length="111" mass="12076">MAAALFLVIDEQLANGGILPRSWDDAQPRPASPEDVELPIVEIDGDSLICPVCRAKDTVQEKDQAIRWNDLWVSDGVIFGGLGNTDFAHSRFTSRSCDADLALPSEVADYS</sequence>
<evidence type="ECO:0000313" key="2">
    <source>
        <dbReference type="Proteomes" id="UP000199691"/>
    </source>
</evidence>
<accession>A0A1H0VTU8</accession>